<dbReference type="InterPro" id="IPR001279">
    <property type="entry name" value="Metallo-B-lactamas"/>
</dbReference>
<comment type="caution">
    <text evidence="2">The sequence shown here is derived from an EMBL/GenBank/DDBJ whole genome shotgun (WGS) entry which is preliminary data.</text>
</comment>
<dbReference type="CDD" id="cd07741">
    <property type="entry name" value="metallo-hydrolase-like_MBL-fold"/>
    <property type="match status" value="1"/>
</dbReference>
<name>A0A7C4CCM5_UNCW3</name>
<accession>A0A7C4CCM5</accession>
<dbReference type="EMBL" id="DSUT01000015">
    <property type="protein sequence ID" value="HGK27509.1"/>
    <property type="molecule type" value="Genomic_DNA"/>
</dbReference>
<keyword evidence="2" id="KW-0378">Hydrolase</keyword>
<dbReference type="PANTHER" id="PTHR42663">
    <property type="entry name" value="HYDROLASE C777.06C-RELATED-RELATED"/>
    <property type="match status" value="1"/>
</dbReference>
<sequence length="267" mass="29609">MAQIECPDSIVVLGSGGARIVVARQARASGGLWFVLAGTQLLVDPGPGALVRVTESRHRLDPTRLDGILLSHRHLDHSGDVNAMVEAMTSGGTQPRGTLLAPRDALEGDDPVVLKYVRDYLSELVTLEEGGRYRLGRVTIVCPLRHRHRGEVYGFRFEVEGLSVSYVADTAYFPELADAYRADVVLFNVVRYRPSNLDHLHAPEVEELVRKMRPKLSVLTHFGMTMLRAKPWVVAREMSRATGCQVIAAADGQKIDIGRYTREGERR</sequence>
<dbReference type="InterPro" id="IPR036866">
    <property type="entry name" value="RibonucZ/Hydroxyglut_hydro"/>
</dbReference>
<dbReference type="SUPFAM" id="SSF56281">
    <property type="entry name" value="Metallo-hydrolase/oxidoreductase"/>
    <property type="match status" value="1"/>
</dbReference>
<organism evidence="2">
    <name type="scientific">candidate division WOR-3 bacterium</name>
    <dbReference type="NCBI Taxonomy" id="2052148"/>
    <lineage>
        <taxon>Bacteria</taxon>
        <taxon>Bacteria division WOR-3</taxon>
    </lineage>
</organism>
<proteinExistence type="predicted"/>
<dbReference type="PANTHER" id="PTHR42663:SF6">
    <property type="entry name" value="HYDROLASE C777.06C-RELATED"/>
    <property type="match status" value="1"/>
</dbReference>
<dbReference type="Pfam" id="PF12706">
    <property type="entry name" value="Lactamase_B_2"/>
    <property type="match status" value="1"/>
</dbReference>
<evidence type="ECO:0000259" key="1">
    <source>
        <dbReference type="Pfam" id="PF12706"/>
    </source>
</evidence>
<reference evidence="2" key="1">
    <citation type="journal article" date="2020" name="mSystems">
        <title>Genome- and Community-Level Interaction Insights into Carbon Utilization and Element Cycling Functions of Hydrothermarchaeota in Hydrothermal Sediment.</title>
        <authorList>
            <person name="Zhou Z."/>
            <person name="Liu Y."/>
            <person name="Xu W."/>
            <person name="Pan J."/>
            <person name="Luo Z.H."/>
            <person name="Li M."/>
        </authorList>
    </citation>
    <scope>NUCLEOTIDE SEQUENCE [LARGE SCALE GENOMIC DNA]</scope>
    <source>
        <strain evidence="2">SpSt-488</strain>
    </source>
</reference>
<evidence type="ECO:0000313" key="2">
    <source>
        <dbReference type="EMBL" id="HGK27509.1"/>
    </source>
</evidence>
<gene>
    <name evidence="2" type="ORF">ENS41_00945</name>
</gene>
<dbReference type="AlphaFoldDB" id="A0A7C4CCM5"/>
<feature type="domain" description="Metallo-beta-lactamase" evidence="1">
    <location>
        <begin position="40"/>
        <end position="222"/>
    </location>
</feature>
<dbReference type="Gene3D" id="3.60.15.10">
    <property type="entry name" value="Ribonuclease Z/Hydroxyacylglutathione hydrolase-like"/>
    <property type="match status" value="1"/>
</dbReference>
<protein>
    <submittedName>
        <fullName evidence="2">MBL fold metallo-hydrolase</fullName>
    </submittedName>
</protein>
<dbReference type="GO" id="GO:0016787">
    <property type="term" value="F:hydrolase activity"/>
    <property type="evidence" value="ECO:0007669"/>
    <property type="project" value="UniProtKB-KW"/>
</dbReference>